<sequence>MAAILMMIGAGALMVIRFLLALLDDDSTNDGESFFEGYDSDGNSGQKQLSAKDREALETWYWKEHK</sequence>
<evidence type="ECO:0000313" key="2">
    <source>
        <dbReference type="Proteomes" id="UP001336314"/>
    </source>
</evidence>
<dbReference type="RefSeq" id="WP_330130401.1">
    <property type="nucleotide sequence ID" value="NZ_JAUHLI010000034.1"/>
</dbReference>
<comment type="caution">
    <text evidence="1">The sequence shown here is derived from an EMBL/GenBank/DDBJ whole genome shotgun (WGS) entry which is preliminary data.</text>
</comment>
<gene>
    <name evidence="1" type="ORF">QWY20_18205</name>
</gene>
<reference evidence="1 2" key="1">
    <citation type="submission" date="2023-07" db="EMBL/GenBank/DDBJ databases">
        <title>Alkalimonas sp., MEB108 novel, alkaliphilic bacterium isolated from Lonar Lake, India.</title>
        <authorList>
            <person name="Joshi A."/>
            <person name="Thite S."/>
        </authorList>
    </citation>
    <scope>NUCLEOTIDE SEQUENCE [LARGE SCALE GENOMIC DNA]</scope>
    <source>
        <strain evidence="1 2">MEB108</strain>
    </source>
</reference>
<dbReference type="Proteomes" id="UP001336314">
    <property type="component" value="Unassembled WGS sequence"/>
</dbReference>
<evidence type="ECO:0000313" key="1">
    <source>
        <dbReference type="EMBL" id="MEE2003382.1"/>
    </source>
</evidence>
<proteinExistence type="predicted"/>
<dbReference type="EMBL" id="JAUHLI010000034">
    <property type="protein sequence ID" value="MEE2003382.1"/>
    <property type="molecule type" value="Genomic_DNA"/>
</dbReference>
<organism evidence="1 2">
    <name type="scientific">Alkalimonas cellulosilytica</name>
    <dbReference type="NCBI Taxonomy" id="3058395"/>
    <lineage>
        <taxon>Bacteria</taxon>
        <taxon>Pseudomonadati</taxon>
        <taxon>Pseudomonadota</taxon>
        <taxon>Gammaproteobacteria</taxon>
        <taxon>Alkalimonas</taxon>
    </lineage>
</organism>
<accession>A0ABU7JBL0</accession>
<name>A0ABU7JBL0_9GAMM</name>
<keyword evidence="2" id="KW-1185">Reference proteome</keyword>
<protein>
    <submittedName>
        <fullName evidence="1">Uncharacterized protein</fullName>
    </submittedName>
</protein>